<evidence type="ECO:0000313" key="2">
    <source>
        <dbReference type="WBParaSite" id="JU765_v2.g14999.t1"/>
    </source>
</evidence>
<proteinExistence type="predicted"/>
<sequence length="611" mass="70053">MVTKKGEVDRRKRKREDTVDTPPPNPTTVCYCNGERDLGTLELQCSICRKWFHQRCFKDLLEFYGLPFMVCYVFKCKDCSPDSKETWTTKQTNFSHMCVMAMANMVYRHFEEQVTNKQDVNAASMEQLKYFHFENDIVKFFDENWECLSSTPKRKNNTWHQTLLKTLMKETDLFAMHPEDENMFALKEQNLLEIGPLLESVKKLGKRPPASQPIRTEGSDNDEDSGPKTRNAAKRRAESSSRNSSMTPTKASTPASTVETPIDKPKTSLVTPVAAIKEEKPMGLLKKGTLDANAVVEGSDGLLNFPFNREGMQYFFTEKDIHVKEKDLFDKVDAEQADRIPPHIYRWQVPYKVTLSLNDRAYQTKLSEDRLSVTGDQGYIVARGTHPVMFGKWYFEVEFLEQPEGSHARIGWGQNYAHLQACLGYSKFSYSWRSLKGTKFHNAHGYSYFKEGYGKGDVLGCLIELPEREAYENSTDRNWLPPTKKKSRLLNFKGTIFFEEKEEIEEAERLLVELPGTKITFFKNGISCGTAFENIYKGPYYPAVSMYQSATLKCNFGPDFKYPPPSGVRPVSDRAEEMAVELALADMLYLSEHKDSLDEDTKNGLSRLNLI</sequence>
<organism evidence="1 2">
    <name type="scientific">Panagrolaimus sp. JU765</name>
    <dbReference type="NCBI Taxonomy" id="591449"/>
    <lineage>
        <taxon>Eukaryota</taxon>
        <taxon>Metazoa</taxon>
        <taxon>Ecdysozoa</taxon>
        <taxon>Nematoda</taxon>
        <taxon>Chromadorea</taxon>
        <taxon>Rhabditida</taxon>
        <taxon>Tylenchina</taxon>
        <taxon>Panagrolaimomorpha</taxon>
        <taxon>Panagrolaimoidea</taxon>
        <taxon>Panagrolaimidae</taxon>
        <taxon>Panagrolaimus</taxon>
    </lineage>
</organism>
<protein>
    <submittedName>
        <fullName evidence="2">B30.2/SPRY domain-containing protein</fullName>
    </submittedName>
</protein>
<evidence type="ECO:0000313" key="1">
    <source>
        <dbReference type="Proteomes" id="UP000887576"/>
    </source>
</evidence>
<dbReference type="WBParaSite" id="JU765_v2.g14999.t1">
    <property type="protein sequence ID" value="JU765_v2.g14999.t1"/>
    <property type="gene ID" value="JU765_v2.g14999"/>
</dbReference>
<reference evidence="2" key="1">
    <citation type="submission" date="2022-11" db="UniProtKB">
        <authorList>
            <consortium name="WormBaseParasite"/>
        </authorList>
    </citation>
    <scope>IDENTIFICATION</scope>
</reference>
<name>A0AC34QCP0_9BILA</name>
<dbReference type="Proteomes" id="UP000887576">
    <property type="component" value="Unplaced"/>
</dbReference>
<accession>A0AC34QCP0</accession>